<comment type="caution">
    <text evidence="6">The sequence shown here is derived from an EMBL/GenBank/DDBJ whole genome shotgun (WGS) entry which is preliminary data.</text>
</comment>
<dbReference type="PANTHER" id="PTHR43537:SF24">
    <property type="entry name" value="GLUCONATE OPERON TRANSCRIPTIONAL REPRESSOR"/>
    <property type="match status" value="1"/>
</dbReference>
<feature type="compositionally biased region" description="Low complexity" evidence="4">
    <location>
        <begin position="234"/>
        <end position="253"/>
    </location>
</feature>
<dbReference type="EMBL" id="BAABGM010000010">
    <property type="protein sequence ID" value="GAA4403622.1"/>
    <property type="molecule type" value="Genomic_DNA"/>
</dbReference>
<accession>A0ABP8KBE4</accession>
<feature type="compositionally biased region" description="Pro residues" evidence="4">
    <location>
        <begin position="220"/>
        <end position="233"/>
    </location>
</feature>
<evidence type="ECO:0000256" key="4">
    <source>
        <dbReference type="SAM" id="MobiDB-lite"/>
    </source>
</evidence>
<keyword evidence="7" id="KW-1185">Reference proteome</keyword>
<dbReference type="InterPro" id="IPR011711">
    <property type="entry name" value="GntR_C"/>
</dbReference>
<dbReference type="InterPro" id="IPR036390">
    <property type="entry name" value="WH_DNA-bd_sf"/>
</dbReference>
<dbReference type="Pfam" id="PF07729">
    <property type="entry name" value="FCD"/>
    <property type="match status" value="1"/>
</dbReference>
<dbReference type="RefSeq" id="WP_345204253.1">
    <property type="nucleotide sequence ID" value="NZ_BAABGM010000010.1"/>
</dbReference>
<keyword evidence="3" id="KW-0804">Transcription</keyword>
<evidence type="ECO:0000313" key="6">
    <source>
        <dbReference type="EMBL" id="GAA4403622.1"/>
    </source>
</evidence>
<evidence type="ECO:0000256" key="3">
    <source>
        <dbReference type="ARBA" id="ARBA00023163"/>
    </source>
</evidence>
<dbReference type="InterPro" id="IPR008920">
    <property type="entry name" value="TF_FadR/GntR_C"/>
</dbReference>
<organism evidence="6 7">
    <name type="scientific">Fodinibacter luteus</name>
    <dbReference type="NCBI Taxonomy" id="552064"/>
    <lineage>
        <taxon>Bacteria</taxon>
        <taxon>Bacillati</taxon>
        <taxon>Actinomycetota</taxon>
        <taxon>Actinomycetes</taxon>
        <taxon>Micrococcales</taxon>
        <taxon>Intrasporangiaceae</taxon>
        <taxon>Fodinibacter (ex Wang et al. 2009)</taxon>
    </lineage>
</organism>
<reference evidence="7" key="1">
    <citation type="journal article" date="2019" name="Int. J. Syst. Evol. Microbiol.">
        <title>The Global Catalogue of Microorganisms (GCM) 10K type strain sequencing project: providing services to taxonomists for standard genome sequencing and annotation.</title>
        <authorList>
            <consortium name="The Broad Institute Genomics Platform"/>
            <consortium name="The Broad Institute Genome Sequencing Center for Infectious Disease"/>
            <person name="Wu L."/>
            <person name="Ma J."/>
        </authorList>
    </citation>
    <scope>NUCLEOTIDE SEQUENCE [LARGE SCALE GENOMIC DNA]</scope>
    <source>
        <strain evidence="7">JCM 17809</strain>
    </source>
</reference>
<protein>
    <submittedName>
        <fullName evidence="6">GntR family transcriptional regulator</fullName>
    </submittedName>
</protein>
<evidence type="ECO:0000256" key="2">
    <source>
        <dbReference type="ARBA" id="ARBA00023125"/>
    </source>
</evidence>
<dbReference type="Proteomes" id="UP001500945">
    <property type="component" value="Unassembled WGS sequence"/>
</dbReference>
<name>A0ABP8KBE4_9MICO</name>
<dbReference type="CDD" id="cd07377">
    <property type="entry name" value="WHTH_GntR"/>
    <property type="match status" value="1"/>
</dbReference>
<evidence type="ECO:0000256" key="1">
    <source>
        <dbReference type="ARBA" id="ARBA00023015"/>
    </source>
</evidence>
<dbReference type="Pfam" id="PF00392">
    <property type="entry name" value="GntR"/>
    <property type="match status" value="1"/>
</dbReference>
<gene>
    <name evidence="6" type="ORF">GCM10023168_15330</name>
</gene>
<evidence type="ECO:0000259" key="5">
    <source>
        <dbReference type="PROSITE" id="PS50949"/>
    </source>
</evidence>
<feature type="region of interest" description="Disordered" evidence="4">
    <location>
        <begin position="216"/>
        <end position="270"/>
    </location>
</feature>
<feature type="domain" description="HTH gntR-type" evidence="5">
    <location>
        <begin position="13"/>
        <end position="80"/>
    </location>
</feature>
<keyword evidence="2" id="KW-0238">DNA-binding</keyword>
<proteinExistence type="predicted"/>
<dbReference type="SMART" id="SM00345">
    <property type="entry name" value="HTH_GNTR"/>
    <property type="match status" value="1"/>
</dbReference>
<dbReference type="Gene3D" id="1.10.10.10">
    <property type="entry name" value="Winged helix-like DNA-binding domain superfamily/Winged helix DNA-binding domain"/>
    <property type="match status" value="1"/>
</dbReference>
<evidence type="ECO:0000313" key="7">
    <source>
        <dbReference type="Proteomes" id="UP001500945"/>
    </source>
</evidence>
<sequence length="270" mass="27998">MPVPPAPAHVQRSLLRDDVYTRLRDAVVDGTLAPGEQLRDADLAAWLGVSRTPVREALQRLAGAGLVLTTPGRSTTVATLDRREIRNAQVVVAAMHRLAVEEAVGQLTAADLDAMREANARFADALGRGDADAALAADDLFHAIPVAAAANTAIATVLDQFTPVLRRLERLRFASLSGRTSVRLHDRLVDLCAAGDAPAAARVAHETWETLQPLLDALPPESPAPATPAPATPAPGTAPTALATPAPGTAPTAPASPPPATAPTDIEDTP</sequence>
<dbReference type="PROSITE" id="PS50949">
    <property type="entry name" value="HTH_GNTR"/>
    <property type="match status" value="1"/>
</dbReference>
<dbReference type="SUPFAM" id="SSF48008">
    <property type="entry name" value="GntR ligand-binding domain-like"/>
    <property type="match status" value="1"/>
</dbReference>
<dbReference type="PANTHER" id="PTHR43537">
    <property type="entry name" value="TRANSCRIPTIONAL REGULATOR, GNTR FAMILY"/>
    <property type="match status" value="1"/>
</dbReference>
<dbReference type="Gene3D" id="1.20.120.530">
    <property type="entry name" value="GntR ligand-binding domain-like"/>
    <property type="match status" value="1"/>
</dbReference>
<dbReference type="InterPro" id="IPR036388">
    <property type="entry name" value="WH-like_DNA-bd_sf"/>
</dbReference>
<dbReference type="InterPro" id="IPR000524">
    <property type="entry name" value="Tscrpt_reg_HTH_GntR"/>
</dbReference>
<dbReference type="SUPFAM" id="SSF46785">
    <property type="entry name" value="Winged helix' DNA-binding domain"/>
    <property type="match status" value="1"/>
</dbReference>
<keyword evidence="1" id="KW-0805">Transcription regulation</keyword>